<keyword evidence="3" id="KW-1185">Reference proteome</keyword>
<dbReference type="AlphaFoldDB" id="A0A835AVT4"/>
<dbReference type="InterPro" id="IPR055411">
    <property type="entry name" value="LRR_FXL15/At3g58940/PEG3-like"/>
</dbReference>
<evidence type="ECO:0000313" key="3">
    <source>
        <dbReference type="Proteomes" id="UP000636709"/>
    </source>
</evidence>
<evidence type="ECO:0000259" key="1">
    <source>
        <dbReference type="Pfam" id="PF24758"/>
    </source>
</evidence>
<dbReference type="Proteomes" id="UP000636709">
    <property type="component" value="Unassembled WGS sequence"/>
</dbReference>
<gene>
    <name evidence="2" type="ORF">HU200_047855</name>
</gene>
<accession>A0A835AVT4</accession>
<dbReference type="PANTHER" id="PTHR38926">
    <property type="entry name" value="F-BOX DOMAIN CONTAINING PROTEIN, EXPRESSED"/>
    <property type="match status" value="1"/>
</dbReference>
<proteinExistence type="predicted"/>
<dbReference type="EMBL" id="JACEFO010002191">
    <property type="protein sequence ID" value="KAF8675190.1"/>
    <property type="molecule type" value="Genomic_DNA"/>
</dbReference>
<dbReference type="Gene3D" id="1.20.1280.50">
    <property type="match status" value="1"/>
</dbReference>
<dbReference type="PANTHER" id="PTHR38926:SF49">
    <property type="entry name" value="F-BOX DOMAIN-CONTAINING PROTEIN"/>
    <property type="match status" value="1"/>
</dbReference>
<name>A0A835AVT4_9POAL</name>
<dbReference type="SUPFAM" id="SSF52047">
    <property type="entry name" value="RNI-like"/>
    <property type="match status" value="1"/>
</dbReference>
<evidence type="ECO:0000313" key="2">
    <source>
        <dbReference type="EMBL" id="KAF8675190.1"/>
    </source>
</evidence>
<reference evidence="2" key="1">
    <citation type="submission" date="2020-07" db="EMBL/GenBank/DDBJ databases">
        <title>Genome sequence and genetic diversity analysis of an under-domesticated orphan crop, white fonio (Digitaria exilis).</title>
        <authorList>
            <person name="Bennetzen J.L."/>
            <person name="Chen S."/>
            <person name="Ma X."/>
            <person name="Wang X."/>
            <person name="Yssel A.E.J."/>
            <person name="Chaluvadi S.R."/>
            <person name="Johnson M."/>
            <person name="Gangashetty P."/>
            <person name="Hamidou F."/>
            <person name="Sanogo M.D."/>
            <person name="Zwaenepoel A."/>
            <person name="Wallace J."/>
            <person name="Van De Peer Y."/>
            <person name="Van Deynze A."/>
        </authorList>
    </citation>
    <scope>NUCLEOTIDE SEQUENCE</scope>
    <source>
        <tissue evidence="2">Leaves</tissue>
    </source>
</reference>
<dbReference type="Gene3D" id="3.80.10.10">
    <property type="entry name" value="Ribonuclease Inhibitor"/>
    <property type="match status" value="1"/>
</dbReference>
<dbReference type="SUPFAM" id="SSF81383">
    <property type="entry name" value="F-box domain"/>
    <property type="match status" value="1"/>
</dbReference>
<feature type="domain" description="F-box/LRR-repeat protein 15/At3g58940/PEG3-like LRR" evidence="1">
    <location>
        <begin position="68"/>
        <end position="113"/>
    </location>
</feature>
<sequence>MNHSEWTTRSSVPKLLAGGAVGVCRSWRHAAREDPSLWRHVDMRDFYCPAYRKNARPGAVARAAVRFSAAIARMHQLRSLQLFRINLSNERLAAILDGCPHLEYLDVRNCCNIIMDDNLRAKCARIKKKKLLVYRSNDECMDFEPGSPISYCSYCCGMGDESDGDNDILDIADLEDFSDSSYDLSGVDEIDIDEHDRIIEKIERRYL</sequence>
<dbReference type="InterPro" id="IPR032675">
    <property type="entry name" value="LRR_dom_sf"/>
</dbReference>
<dbReference type="Pfam" id="PF24758">
    <property type="entry name" value="LRR_At5g56370"/>
    <property type="match status" value="1"/>
</dbReference>
<comment type="caution">
    <text evidence="2">The sequence shown here is derived from an EMBL/GenBank/DDBJ whole genome shotgun (WGS) entry which is preliminary data.</text>
</comment>
<organism evidence="2 3">
    <name type="scientific">Digitaria exilis</name>
    <dbReference type="NCBI Taxonomy" id="1010633"/>
    <lineage>
        <taxon>Eukaryota</taxon>
        <taxon>Viridiplantae</taxon>
        <taxon>Streptophyta</taxon>
        <taxon>Embryophyta</taxon>
        <taxon>Tracheophyta</taxon>
        <taxon>Spermatophyta</taxon>
        <taxon>Magnoliopsida</taxon>
        <taxon>Liliopsida</taxon>
        <taxon>Poales</taxon>
        <taxon>Poaceae</taxon>
        <taxon>PACMAD clade</taxon>
        <taxon>Panicoideae</taxon>
        <taxon>Panicodae</taxon>
        <taxon>Paniceae</taxon>
        <taxon>Anthephorinae</taxon>
        <taxon>Digitaria</taxon>
    </lineage>
</organism>
<protein>
    <recommendedName>
        <fullName evidence="1">F-box/LRR-repeat protein 15/At3g58940/PEG3-like LRR domain-containing protein</fullName>
    </recommendedName>
</protein>
<dbReference type="OrthoDB" id="2095648at2759"/>
<dbReference type="InterPro" id="IPR036047">
    <property type="entry name" value="F-box-like_dom_sf"/>
</dbReference>